<dbReference type="EMBL" id="GDID01007043">
    <property type="protein sequence ID" value="JAP89563.1"/>
    <property type="molecule type" value="Transcribed_RNA"/>
</dbReference>
<dbReference type="AlphaFoldDB" id="A0A146JXX6"/>
<protein>
    <submittedName>
        <fullName evidence="1">Uncharacterized protein</fullName>
    </submittedName>
</protein>
<accession>A0A146JXX6</accession>
<sequence length="388" mass="44930">NPNNLTRQQIAAELYGATDLLPKQVQAKKIRQLPNKQVPILEQIYPDVLKIQDKIERIEQDLGSQVNPSEIKNKISKGRVASATFKITTKPNPMILKPQLFDAPKYEKRPLSKQKFKYYNSGKPRAESSFDIPNLQIQSKHTSQTQKPNYLINKIIRNLPSRPETSMEMAFIGDPQKPNAFTSKPPSRMIVQQPPKQMTDQQLYELLLTKLSLKVDEVQAQLNVKIRRIEEHFQSESKVYIQQLQQQRLRKQDEIKVLQQKIRNKKIILNNPNLYVKSDVWQLIQNDVIAFQDLTSEIQSKWLNQLQCLHSDEQIDVQLKNKNKNRYVNFPCGCSVCEKCNSESCCIQCGEIVQKYILASNGYAENVEQSIDQLQNKLKDLVQNLSKM</sequence>
<name>A0A146JXX6_9EUKA</name>
<proteinExistence type="predicted"/>
<feature type="non-terminal residue" evidence="1">
    <location>
        <position position="1"/>
    </location>
</feature>
<organism evidence="1">
    <name type="scientific">Trepomonas sp. PC1</name>
    <dbReference type="NCBI Taxonomy" id="1076344"/>
    <lineage>
        <taxon>Eukaryota</taxon>
        <taxon>Metamonada</taxon>
        <taxon>Diplomonadida</taxon>
        <taxon>Hexamitidae</taxon>
        <taxon>Hexamitinae</taxon>
        <taxon>Trepomonas</taxon>
    </lineage>
</organism>
<gene>
    <name evidence="1" type="ORF">TPC1_30942</name>
</gene>
<evidence type="ECO:0000313" key="1">
    <source>
        <dbReference type="EMBL" id="JAP89563.1"/>
    </source>
</evidence>
<reference evidence="1" key="1">
    <citation type="submission" date="2015-07" db="EMBL/GenBank/DDBJ databases">
        <title>Adaptation to a free-living lifestyle via gene acquisitions in the diplomonad Trepomonas sp. PC1.</title>
        <authorList>
            <person name="Xu F."/>
            <person name="Jerlstrom-Hultqvist J."/>
            <person name="Kolisko M."/>
            <person name="Simpson A.G.B."/>
            <person name="Roger A.J."/>
            <person name="Svard S.G."/>
            <person name="Andersson J.O."/>
        </authorList>
    </citation>
    <scope>NUCLEOTIDE SEQUENCE</scope>
    <source>
        <strain evidence="1">PC1</strain>
    </source>
</reference>